<proteinExistence type="predicted"/>
<comment type="caution">
    <text evidence="1">The sequence shown here is derived from an EMBL/GenBank/DDBJ whole genome shotgun (WGS) entry which is preliminary data.</text>
</comment>
<evidence type="ECO:0000313" key="1">
    <source>
        <dbReference type="EMBL" id="KAJ8675365.1"/>
    </source>
</evidence>
<gene>
    <name evidence="1" type="ORF">QAD02_011151</name>
</gene>
<dbReference type="EMBL" id="CM056742">
    <property type="protein sequence ID" value="KAJ8675365.1"/>
    <property type="molecule type" value="Genomic_DNA"/>
</dbReference>
<protein>
    <submittedName>
        <fullName evidence="1">Uncharacterized protein</fullName>
    </submittedName>
</protein>
<dbReference type="Proteomes" id="UP001239111">
    <property type="component" value="Chromosome 2"/>
</dbReference>
<organism evidence="1 2">
    <name type="scientific">Eretmocerus hayati</name>
    <dbReference type="NCBI Taxonomy" id="131215"/>
    <lineage>
        <taxon>Eukaryota</taxon>
        <taxon>Metazoa</taxon>
        <taxon>Ecdysozoa</taxon>
        <taxon>Arthropoda</taxon>
        <taxon>Hexapoda</taxon>
        <taxon>Insecta</taxon>
        <taxon>Pterygota</taxon>
        <taxon>Neoptera</taxon>
        <taxon>Endopterygota</taxon>
        <taxon>Hymenoptera</taxon>
        <taxon>Apocrita</taxon>
        <taxon>Proctotrupomorpha</taxon>
        <taxon>Chalcidoidea</taxon>
        <taxon>Aphelinidae</taxon>
        <taxon>Aphelininae</taxon>
        <taxon>Eretmocerus</taxon>
    </lineage>
</organism>
<accession>A0ACC2NVZ3</accession>
<evidence type="ECO:0000313" key="2">
    <source>
        <dbReference type="Proteomes" id="UP001239111"/>
    </source>
</evidence>
<reference evidence="1" key="1">
    <citation type="submission" date="2023-04" db="EMBL/GenBank/DDBJ databases">
        <title>A chromosome-level genome assembly of the parasitoid wasp Eretmocerus hayati.</title>
        <authorList>
            <person name="Zhong Y."/>
            <person name="Liu S."/>
            <person name="Liu Y."/>
        </authorList>
    </citation>
    <scope>NUCLEOTIDE SEQUENCE</scope>
    <source>
        <strain evidence="1">ZJU_SS_LIU_2023</strain>
    </source>
</reference>
<keyword evidence="2" id="KW-1185">Reference proteome</keyword>
<name>A0ACC2NVZ3_9HYME</name>
<sequence length="202" mass="23547">MSAYKLTYFNITGIGEPIRFLLSYGGADYEDKRIEFEEWPQYKHKTPMEQVPILEIDGKVFHQTRAIGRYLARKFNLYSSDDLEAMEIDATIDDIDDCRIFVSTYFREKDPAIKAKQKEIAHEKITFYLGKFEEQVKKNGGYFVGNKLSWADITFTAIIEGCSNILEKDQIEEFPALKKLTETVRSFPKIKAYIEKRPKTII</sequence>